<dbReference type="Gene3D" id="2.60.40.10">
    <property type="entry name" value="Immunoglobulins"/>
    <property type="match status" value="1"/>
</dbReference>
<dbReference type="InterPro" id="IPR000801">
    <property type="entry name" value="Esterase-like"/>
</dbReference>
<dbReference type="Gene3D" id="3.40.50.1820">
    <property type="entry name" value="alpha/beta hydrolase"/>
    <property type="match status" value="1"/>
</dbReference>
<accession>A0ABW6BIU7</accession>
<dbReference type="EMBL" id="JBHUPB010000008">
    <property type="protein sequence ID" value="MFD2968443.1"/>
    <property type="molecule type" value="Genomic_DNA"/>
</dbReference>
<gene>
    <name evidence="1" type="ORF">ACFS7Y_13670</name>
</gene>
<dbReference type="Pfam" id="PF00756">
    <property type="entry name" value="Esterase"/>
    <property type="match status" value="1"/>
</dbReference>
<keyword evidence="2" id="KW-1185">Reference proteome</keyword>
<proteinExistence type="predicted"/>
<dbReference type="InterPro" id="IPR013783">
    <property type="entry name" value="Ig-like_fold"/>
</dbReference>
<evidence type="ECO:0000313" key="2">
    <source>
        <dbReference type="Proteomes" id="UP001597525"/>
    </source>
</evidence>
<dbReference type="PANTHER" id="PTHR48098:SF1">
    <property type="entry name" value="DIACYLGLYCEROL ACYLTRANSFERASE_MYCOLYLTRANSFERASE AG85A"/>
    <property type="match status" value="1"/>
</dbReference>
<dbReference type="CDD" id="cd11294">
    <property type="entry name" value="E_set_Esterase_like_N"/>
    <property type="match status" value="1"/>
</dbReference>
<comment type="caution">
    <text evidence="1">The sequence shown here is derived from an EMBL/GenBank/DDBJ whole genome shotgun (WGS) entry which is preliminary data.</text>
</comment>
<dbReference type="SUPFAM" id="SSF81296">
    <property type="entry name" value="E set domains"/>
    <property type="match status" value="1"/>
</dbReference>
<dbReference type="InterPro" id="IPR029058">
    <property type="entry name" value="AB_hydrolase_fold"/>
</dbReference>
<dbReference type="InterPro" id="IPR050583">
    <property type="entry name" value="Mycobacterial_A85_antigen"/>
</dbReference>
<protein>
    <submittedName>
        <fullName evidence="1">Esterase</fullName>
    </submittedName>
</protein>
<sequence length="394" mass="44581">MVKNIMIIGLCLGCIGLQRTIAQENIRPAEKKRVVSPEVHADNKVTFRIFAPQAQKLSIVGNWMDRNAFGGNGKQAMQKDGSYWSYTTEALPSDLFLYQIDIDGAVLNDPLNVYQVRDVSNTFNYFLTGGEQAALYKVQDVPHGTIAKRWYESPTLGSTRRLSVYTPPGYEAGKTKYPVLYLLHGMGGDEEAWPSLGRAAQILDNMIASGKIKPMLVVMPNGHVSNTAAPGESSRGQYPIDFFTPDVGSGKMEESFADIIGFIEHNYRVKKQKSARAIAGLSMGGSHTLFISSYLPNTFDYIGLFSAAFRMNEKAENAVFRDFDKNLKRQKDNGYRLYWIGMGKEDFLYKTGEQYRKMLDDIQMKYTYRESEGGHTWTNWRLYLTEFLPQLFQD</sequence>
<name>A0ABW6BIU7_9SPHI</name>
<dbReference type="InterPro" id="IPR014756">
    <property type="entry name" value="Ig_E-set"/>
</dbReference>
<reference evidence="2" key="1">
    <citation type="journal article" date="2019" name="Int. J. Syst. Evol. Microbiol.">
        <title>The Global Catalogue of Microorganisms (GCM) 10K type strain sequencing project: providing services to taxonomists for standard genome sequencing and annotation.</title>
        <authorList>
            <consortium name="The Broad Institute Genomics Platform"/>
            <consortium name="The Broad Institute Genome Sequencing Center for Infectious Disease"/>
            <person name="Wu L."/>
            <person name="Ma J."/>
        </authorList>
    </citation>
    <scope>NUCLEOTIDE SEQUENCE [LARGE SCALE GENOMIC DNA]</scope>
    <source>
        <strain evidence="2">KCTC 22814</strain>
    </source>
</reference>
<evidence type="ECO:0000313" key="1">
    <source>
        <dbReference type="EMBL" id="MFD2968443.1"/>
    </source>
</evidence>
<dbReference type="PANTHER" id="PTHR48098">
    <property type="entry name" value="ENTEROCHELIN ESTERASE-RELATED"/>
    <property type="match status" value="1"/>
</dbReference>
<organism evidence="1 2">
    <name type="scientific">Sphingobacterium bambusae</name>
    <dbReference type="NCBI Taxonomy" id="662858"/>
    <lineage>
        <taxon>Bacteria</taxon>
        <taxon>Pseudomonadati</taxon>
        <taxon>Bacteroidota</taxon>
        <taxon>Sphingobacteriia</taxon>
        <taxon>Sphingobacteriales</taxon>
        <taxon>Sphingobacteriaceae</taxon>
        <taxon>Sphingobacterium</taxon>
    </lineage>
</organism>
<dbReference type="Proteomes" id="UP001597525">
    <property type="component" value="Unassembled WGS sequence"/>
</dbReference>
<dbReference type="SUPFAM" id="SSF53474">
    <property type="entry name" value="alpha/beta-Hydrolases"/>
    <property type="match status" value="1"/>
</dbReference>